<name>A0AAD8HYQ8_9APIA</name>
<reference evidence="2" key="1">
    <citation type="submission" date="2023-02" db="EMBL/GenBank/DDBJ databases">
        <title>Genome of toxic invasive species Heracleum sosnowskyi carries increased number of genes despite the absence of recent whole-genome duplications.</title>
        <authorList>
            <person name="Schelkunov M."/>
            <person name="Shtratnikova V."/>
            <person name="Makarenko M."/>
            <person name="Klepikova A."/>
            <person name="Omelchenko D."/>
            <person name="Novikova G."/>
            <person name="Obukhova E."/>
            <person name="Bogdanov V."/>
            <person name="Penin A."/>
            <person name="Logacheva M."/>
        </authorList>
    </citation>
    <scope>NUCLEOTIDE SEQUENCE</scope>
    <source>
        <strain evidence="2">Hsosn_3</strain>
        <tissue evidence="2">Leaf</tissue>
    </source>
</reference>
<reference evidence="2" key="2">
    <citation type="submission" date="2023-05" db="EMBL/GenBank/DDBJ databases">
        <authorList>
            <person name="Schelkunov M.I."/>
        </authorList>
    </citation>
    <scope>NUCLEOTIDE SEQUENCE</scope>
    <source>
        <strain evidence="2">Hsosn_3</strain>
        <tissue evidence="2">Leaf</tissue>
    </source>
</reference>
<feature type="compositionally biased region" description="Basic and acidic residues" evidence="1">
    <location>
        <begin position="65"/>
        <end position="81"/>
    </location>
</feature>
<dbReference type="EMBL" id="JAUIZM010000007">
    <property type="protein sequence ID" value="KAK1375503.1"/>
    <property type="molecule type" value="Genomic_DNA"/>
</dbReference>
<evidence type="ECO:0000313" key="3">
    <source>
        <dbReference type="Proteomes" id="UP001237642"/>
    </source>
</evidence>
<proteinExistence type="predicted"/>
<protein>
    <submittedName>
        <fullName evidence="2">Uncharacterized protein</fullName>
    </submittedName>
</protein>
<feature type="region of interest" description="Disordered" evidence="1">
    <location>
        <begin position="1"/>
        <end position="24"/>
    </location>
</feature>
<gene>
    <name evidence="2" type="ORF">POM88_031696</name>
</gene>
<dbReference type="AlphaFoldDB" id="A0AAD8HYQ8"/>
<organism evidence="2 3">
    <name type="scientific">Heracleum sosnowskyi</name>
    <dbReference type="NCBI Taxonomy" id="360622"/>
    <lineage>
        <taxon>Eukaryota</taxon>
        <taxon>Viridiplantae</taxon>
        <taxon>Streptophyta</taxon>
        <taxon>Embryophyta</taxon>
        <taxon>Tracheophyta</taxon>
        <taxon>Spermatophyta</taxon>
        <taxon>Magnoliopsida</taxon>
        <taxon>eudicotyledons</taxon>
        <taxon>Gunneridae</taxon>
        <taxon>Pentapetalae</taxon>
        <taxon>asterids</taxon>
        <taxon>campanulids</taxon>
        <taxon>Apiales</taxon>
        <taxon>Apiaceae</taxon>
        <taxon>Apioideae</taxon>
        <taxon>apioid superclade</taxon>
        <taxon>Tordylieae</taxon>
        <taxon>Tordyliinae</taxon>
        <taxon>Heracleum</taxon>
    </lineage>
</organism>
<accession>A0AAD8HYQ8</accession>
<keyword evidence="3" id="KW-1185">Reference proteome</keyword>
<comment type="caution">
    <text evidence="2">The sequence shown here is derived from an EMBL/GenBank/DDBJ whole genome shotgun (WGS) entry which is preliminary data.</text>
</comment>
<evidence type="ECO:0000256" key="1">
    <source>
        <dbReference type="SAM" id="MobiDB-lite"/>
    </source>
</evidence>
<evidence type="ECO:0000313" key="2">
    <source>
        <dbReference type="EMBL" id="KAK1375503.1"/>
    </source>
</evidence>
<feature type="compositionally biased region" description="Basic residues" evidence="1">
    <location>
        <begin position="1"/>
        <end position="17"/>
    </location>
</feature>
<dbReference type="Proteomes" id="UP001237642">
    <property type="component" value="Unassembled WGS sequence"/>
</dbReference>
<feature type="region of interest" description="Disordered" evidence="1">
    <location>
        <begin position="56"/>
        <end position="86"/>
    </location>
</feature>
<sequence>MHLLKKNSLKNIRRKNQITKPSRSYPPYYIKLLLHLHLCGSPILMISPGSKAIGSSSISNFQRKSAQDTTERNTEEKDERNKKRREVYQKVFKQQVLTRVYQKPVRV</sequence>